<evidence type="ECO:0000313" key="2">
    <source>
        <dbReference type="EMBL" id="QDS73249.1"/>
    </source>
</evidence>
<feature type="signal peptide" evidence="1">
    <location>
        <begin position="1"/>
        <end position="19"/>
    </location>
</feature>
<feature type="chain" id="PRO_5021887494" evidence="1">
    <location>
        <begin position="20"/>
        <end position="500"/>
    </location>
</feature>
<dbReference type="AlphaFoldDB" id="A0A517LC81"/>
<name>A0A517LC81_9PEZI</name>
<dbReference type="EMBL" id="CP042193">
    <property type="protein sequence ID" value="QDS73249.1"/>
    <property type="molecule type" value="Genomic_DNA"/>
</dbReference>
<accession>A0A517LC81</accession>
<evidence type="ECO:0000313" key="3">
    <source>
        <dbReference type="Proteomes" id="UP000316270"/>
    </source>
</evidence>
<gene>
    <name evidence="2" type="ORF">FKW77_004137</name>
</gene>
<sequence>MRSLFHSFFLLASINLAAAQLNSSTLQTFPNTLPLEFPFDPIIPAYWTQYPHHVRTPFSLSPDGKRGYLAYLDASKQGIHVQSLSPSTFAPLGTTVTIPTGVEAGGLVAHNDGFALLTREKFTGAGGPSDGTPVAVLYRYINGRLAWKTWLGGPDVHSKEGLGSSPDLTGDLVYSEKAGFYGAMFVVRSYGGWNKGHSGDNILYVSKGGKLTDVKGTSTWGCSHNEGIAFEEADEPPFASICAEDHTGIWLNTRTGTMSGTKISNEHVINAGTNSAMGGTSGSYSVLSRFPGTNSYIFAWTSRGATDLTRNAFMPTEVSAKNRTSNRNIALAILKDKYTLAGPPASSKVGAKDGDSNVNWVTTGTKKDMSSPHVAAFDATTAVITWEEIANPTCVYDAMDCMGAFTGTYFQLVNIEGKKLGSPIMSTNVTVAGDMVNMGDGRVCWPYPDMVWKLEGAAKNTGGWITVDPKAASRSRPSVGRMSFACLRNSRVGGSKRASL</sequence>
<keyword evidence="1" id="KW-0732">Signal</keyword>
<dbReference type="OrthoDB" id="2890403at2759"/>
<dbReference type="Proteomes" id="UP000316270">
    <property type="component" value="Chromosome 9"/>
</dbReference>
<reference evidence="2 3" key="1">
    <citation type="submission" date="2019-07" db="EMBL/GenBank/DDBJ databases">
        <title>Finished genome of Venturia effusa.</title>
        <authorList>
            <person name="Young C.A."/>
            <person name="Cox M.P."/>
            <person name="Ganley A.R.D."/>
            <person name="David W.J."/>
        </authorList>
    </citation>
    <scope>NUCLEOTIDE SEQUENCE [LARGE SCALE GENOMIC DNA]</scope>
    <source>
        <strain evidence="3">albino</strain>
    </source>
</reference>
<evidence type="ECO:0000256" key="1">
    <source>
        <dbReference type="SAM" id="SignalP"/>
    </source>
</evidence>
<dbReference type="STRING" id="50376.A0A517LC81"/>
<organism evidence="2 3">
    <name type="scientific">Venturia effusa</name>
    <dbReference type="NCBI Taxonomy" id="50376"/>
    <lineage>
        <taxon>Eukaryota</taxon>
        <taxon>Fungi</taxon>
        <taxon>Dikarya</taxon>
        <taxon>Ascomycota</taxon>
        <taxon>Pezizomycotina</taxon>
        <taxon>Dothideomycetes</taxon>
        <taxon>Pleosporomycetidae</taxon>
        <taxon>Venturiales</taxon>
        <taxon>Venturiaceae</taxon>
        <taxon>Venturia</taxon>
    </lineage>
</organism>
<protein>
    <submittedName>
        <fullName evidence="2">Uncharacterized protein</fullName>
    </submittedName>
</protein>
<keyword evidence="3" id="KW-1185">Reference proteome</keyword>
<proteinExistence type="predicted"/>